<reference evidence="7" key="1">
    <citation type="journal article" date="2023" name="Mol. Biol. Evol.">
        <title>Third-Generation Sequencing Reveals the Adaptive Role of the Epigenome in Three Deep-Sea Polychaetes.</title>
        <authorList>
            <person name="Perez M."/>
            <person name="Aroh O."/>
            <person name="Sun Y."/>
            <person name="Lan Y."/>
            <person name="Juniper S.K."/>
            <person name="Young C.R."/>
            <person name="Angers B."/>
            <person name="Qian P.Y."/>
        </authorList>
    </citation>
    <scope>NUCLEOTIDE SEQUENCE</scope>
    <source>
        <strain evidence="7">P08H-3</strain>
    </source>
</reference>
<organism evidence="7 8">
    <name type="scientific">Paralvinella palmiformis</name>
    <dbReference type="NCBI Taxonomy" id="53620"/>
    <lineage>
        <taxon>Eukaryota</taxon>
        <taxon>Metazoa</taxon>
        <taxon>Spiralia</taxon>
        <taxon>Lophotrochozoa</taxon>
        <taxon>Annelida</taxon>
        <taxon>Polychaeta</taxon>
        <taxon>Sedentaria</taxon>
        <taxon>Canalipalpata</taxon>
        <taxon>Terebellida</taxon>
        <taxon>Terebelliformia</taxon>
        <taxon>Alvinellidae</taxon>
        <taxon>Paralvinella</taxon>
    </lineage>
</organism>
<dbReference type="InterPro" id="IPR011009">
    <property type="entry name" value="Kinase-like_dom_sf"/>
</dbReference>
<comment type="similarity">
    <text evidence="2">Belongs to the DIPK family.</text>
</comment>
<protein>
    <recommendedName>
        <fullName evidence="6">FAM69 protein-kinase domain-containing protein</fullName>
    </recommendedName>
</protein>
<dbReference type="GO" id="GO:0005576">
    <property type="term" value="C:extracellular region"/>
    <property type="evidence" value="ECO:0007669"/>
    <property type="project" value="UniProtKB-SubCell"/>
</dbReference>
<keyword evidence="5" id="KW-0472">Membrane</keyword>
<keyword evidence="4" id="KW-0732">Signal</keyword>
<accession>A0AAD9J740</accession>
<dbReference type="InterPro" id="IPR022049">
    <property type="entry name" value="FAM69_kinase_dom"/>
</dbReference>
<dbReference type="SUPFAM" id="SSF56112">
    <property type="entry name" value="Protein kinase-like (PK-like)"/>
    <property type="match status" value="1"/>
</dbReference>
<feature type="domain" description="FAM69 protein-kinase" evidence="6">
    <location>
        <begin position="211"/>
        <end position="409"/>
    </location>
</feature>
<keyword evidence="3" id="KW-0964">Secreted</keyword>
<dbReference type="AlphaFoldDB" id="A0AAD9J740"/>
<evidence type="ECO:0000313" key="8">
    <source>
        <dbReference type="Proteomes" id="UP001208570"/>
    </source>
</evidence>
<evidence type="ECO:0000256" key="3">
    <source>
        <dbReference type="ARBA" id="ARBA00022525"/>
    </source>
</evidence>
<name>A0AAD9J740_9ANNE</name>
<dbReference type="Pfam" id="PF12260">
    <property type="entry name" value="PIP49_C"/>
    <property type="match status" value="1"/>
</dbReference>
<evidence type="ECO:0000313" key="7">
    <source>
        <dbReference type="EMBL" id="KAK2147422.1"/>
    </source>
</evidence>
<sequence>MRRRKSGSNFGATIIPDFKEYRRIMLRRLGRLPKFTQLLLCLSLVLSILLYGWLIYTLLTSPFQNDAFTERDKCPACYGTHLCQSFSQGQMSFSGAFRFPFLHFLSLKNVFPGYYGDRQVVFKRLAHTSELQAFDERLCLKGGDPMDCDVAESVKKVSSPTTKWLMQRLKGQSDMMACPTERLMETIYHYYIEKIDAVDLSAAEKLQLMTTLLINPEPIIIQTFSQKQGFPFPQYLGACGRIVVEEYVGHSMRSYYDAPWKVRLKLAYQVMKLADRLTDNSMQFSLYWLDISYDNLAVDKQGYVRIVDAENVIVVDKWQIKQDKKEGWDEPFYAEFDECRNHQGTCIHVFPDLLCDKYVSDFNYYAVCRNLLSSYANDGRYVGGLLHDIPGDIENRYNLSHLLSECAKPKEDGIRLKVKDELLEIFRSLNREYT</sequence>
<comment type="subcellular location">
    <subcellularLocation>
        <location evidence="1">Secreted</location>
    </subcellularLocation>
</comment>
<evidence type="ECO:0000256" key="5">
    <source>
        <dbReference type="SAM" id="Phobius"/>
    </source>
</evidence>
<comment type="caution">
    <text evidence="7">The sequence shown here is derived from an EMBL/GenBank/DDBJ whole genome shotgun (WGS) entry which is preliminary data.</text>
</comment>
<dbReference type="PANTHER" id="PTHR32073:SF7">
    <property type="entry name" value="GH11358P"/>
    <property type="match status" value="1"/>
</dbReference>
<dbReference type="InterPro" id="IPR020519">
    <property type="entry name" value="DIPK2A/B"/>
</dbReference>
<evidence type="ECO:0000256" key="2">
    <source>
        <dbReference type="ARBA" id="ARBA00006338"/>
    </source>
</evidence>
<dbReference type="Proteomes" id="UP001208570">
    <property type="component" value="Unassembled WGS sequence"/>
</dbReference>
<gene>
    <name evidence="7" type="ORF">LSH36_554g01032</name>
</gene>
<keyword evidence="5" id="KW-1133">Transmembrane helix</keyword>
<proteinExistence type="inferred from homology"/>
<keyword evidence="8" id="KW-1185">Reference proteome</keyword>
<keyword evidence="5" id="KW-0812">Transmembrane</keyword>
<evidence type="ECO:0000259" key="6">
    <source>
        <dbReference type="Pfam" id="PF12260"/>
    </source>
</evidence>
<feature type="transmembrane region" description="Helical" evidence="5">
    <location>
        <begin position="35"/>
        <end position="56"/>
    </location>
</feature>
<evidence type="ECO:0000256" key="1">
    <source>
        <dbReference type="ARBA" id="ARBA00004613"/>
    </source>
</evidence>
<dbReference type="EMBL" id="JAODUP010000554">
    <property type="protein sequence ID" value="KAK2147422.1"/>
    <property type="molecule type" value="Genomic_DNA"/>
</dbReference>
<dbReference type="PANTHER" id="PTHR32073">
    <property type="entry name" value="GH11358P"/>
    <property type="match status" value="1"/>
</dbReference>
<evidence type="ECO:0000256" key="4">
    <source>
        <dbReference type="ARBA" id="ARBA00022729"/>
    </source>
</evidence>